<sequence length="143" mass="15794">MLRGNTAPWTGRIKFHMGAMSCSCRKVRGDVCNWGSHLPGQILFLTRRRFQYFRCLVGHIRANCGEAKDRSSLCFNCGARLSGARLSGAKLSGARPLSGLCVTRIDHRPDSTECSPFNKGITSRKGDTNTVSEDYRSIGSNKH</sequence>
<dbReference type="EMBL" id="KQ976625">
    <property type="protein sequence ID" value="KYM78927.1"/>
    <property type="molecule type" value="Genomic_DNA"/>
</dbReference>
<evidence type="ECO:0000313" key="3">
    <source>
        <dbReference type="Proteomes" id="UP000078540"/>
    </source>
</evidence>
<gene>
    <name evidence="2" type="ORF">ALC53_10481</name>
</gene>
<feature type="compositionally biased region" description="Polar residues" evidence="1">
    <location>
        <begin position="128"/>
        <end position="143"/>
    </location>
</feature>
<protein>
    <submittedName>
        <fullName evidence="2">Uncharacterized protein</fullName>
    </submittedName>
</protein>
<reference evidence="2 3" key="1">
    <citation type="submission" date="2015-09" db="EMBL/GenBank/DDBJ databases">
        <title>Atta colombica WGS genome.</title>
        <authorList>
            <person name="Nygaard S."/>
            <person name="Hu H."/>
            <person name="Boomsma J."/>
            <person name="Zhang G."/>
        </authorList>
    </citation>
    <scope>NUCLEOTIDE SEQUENCE [LARGE SCALE GENOMIC DNA]</scope>
    <source>
        <strain evidence="2">Treedump-2</strain>
        <tissue evidence="2">Whole body</tissue>
    </source>
</reference>
<proteinExistence type="predicted"/>
<evidence type="ECO:0000256" key="1">
    <source>
        <dbReference type="SAM" id="MobiDB-lite"/>
    </source>
</evidence>
<evidence type="ECO:0000313" key="2">
    <source>
        <dbReference type="EMBL" id="KYM78927.1"/>
    </source>
</evidence>
<dbReference type="AlphaFoldDB" id="A0A195B3S9"/>
<keyword evidence="3" id="KW-1185">Reference proteome</keyword>
<feature type="region of interest" description="Disordered" evidence="1">
    <location>
        <begin position="116"/>
        <end position="143"/>
    </location>
</feature>
<accession>A0A195B3S9</accession>
<name>A0A195B3S9_9HYME</name>
<organism evidence="2 3">
    <name type="scientific">Atta colombica</name>
    <dbReference type="NCBI Taxonomy" id="520822"/>
    <lineage>
        <taxon>Eukaryota</taxon>
        <taxon>Metazoa</taxon>
        <taxon>Ecdysozoa</taxon>
        <taxon>Arthropoda</taxon>
        <taxon>Hexapoda</taxon>
        <taxon>Insecta</taxon>
        <taxon>Pterygota</taxon>
        <taxon>Neoptera</taxon>
        <taxon>Endopterygota</taxon>
        <taxon>Hymenoptera</taxon>
        <taxon>Apocrita</taxon>
        <taxon>Aculeata</taxon>
        <taxon>Formicoidea</taxon>
        <taxon>Formicidae</taxon>
        <taxon>Myrmicinae</taxon>
        <taxon>Atta</taxon>
    </lineage>
</organism>
<dbReference type="Proteomes" id="UP000078540">
    <property type="component" value="Unassembled WGS sequence"/>
</dbReference>